<gene>
    <name evidence="4" type="ORF">BB560_004791</name>
</gene>
<feature type="region of interest" description="Disordered" evidence="2">
    <location>
        <begin position="156"/>
        <end position="181"/>
    </location>
</feature>
<proteinExistence type="inferred from homology"/>
<dbReference type="InterPro" id="IPR006941">
    <property type="entry name" value="RNase_CAF1"/>
</dbReference>
<feature type="compositionally biased region" description="Basic residues" evidence="2">
    <location>
        <begin position="156"/>
        <end position="172"/>
    </location>
</feature>
<dbReference type="InterPro" id="IPR012337">
    <property type="entry name" value="RNaseH-like_sf"/>
</dbReference>
<keyword evidence="3" id="KW-0472">Membrane</keyword>
<dbReference type="GO" id="GO:0003723">
    <property type="term" value="F:RNA binding"/>
    <property type="evidence" value="ECO:0007669"/>
    <property type="project" value="TreeGrafter"/>
</dbReference>
<protein>
    <submittedName>
        <fullName evidence="4">Uncharacterized protein</fullName>
    </submittedName>
</protein>
<evidence type="ECO:0000256" key="2">
    <source>
        <dbReference type="SAM" id="MobiDB-lite"/>
    </source>
</evidence>
<dbReference type="STRING" id="133381.A0A2T9Z8G0"/>
<dbReference type="EMBL" id="MBFS01001624">
    <property type="protein sequence ID" value="PVV00817.1"/>
    <property type="molecule type" value="Genomic_DNA"/>
</dbReference>
<evidence type="ECO:0000256" key="1">
    <source>
        <dbReference type="ARBA" id="ARBA00008372"/>
    </source>
</evidence>
<dbReference type="Pfam" id="PF04857">
    <property type="entry name" value="CAF1"/>
    <property type="match status" value="2"/>
</dbReference>
<dbReference type="AlphaFoldDB" id="A0A2T9Z8G0"/>
<evidence type="ECO:0000313" key="4">
    <source>
        <dbReference type="EMBL" id="PVV00817.1"/>
    </source>
</evidence>
<dbReference type="GO" id="GO:0000175">
    <property type="term" value="F:3'-5'-RNA exonuclease activity"/>
    <property type="evidence" value="ECO:0007669"/>
    <property type="project" value="TreeGrafter"/>
</dbReference>
<dbReference type="PANTHER" id="PTHR15092">
    <property type="entry name" value="POLY A -SPECIFIC RIBONUCLEASE/TARGET OF EGR1, MEMBER 1"/>
    <property type="match status" value="1"/>
</dbReference>
<comment type="caution">
    <text evidence="4">The sequence shown here is derived from an EMBL/GenBank/DDBJ whole genome shotgun (WGS) entry which is preliminary data.</text>
</comment>
<dbReference type="PANTHER" id="PTHR15092:SF22">
    <property type="entry name" value="POLY(A)-SPECIFIC RIBONUCLEASE PNLDC1"/>
    <property type="match status" value="1"/>
</dbReference>
<comment type="similarity">
    <text evidence="1">Belongs to the CAF1 family.</text>
</comment>
<organism evidence="4 5">
    <name type="scientific">Smittium megazygosporum</name>
    <dbReference type="NCBI Taxonomy" id="133381"/>
    <lineage>
        <taxon>Eukaryota</taxon>
        <taxon>Fungi</taxon>
        <taxon>Fungi incertae sedis</taxon>
        <taxon>Zoopagomycota</taxon>
        <taxon>Kickxellomycotina</taxon>
        <taxon>Harpellomycetes</taxon>
        <taxon>Harpellales</taxon>
        <taxon>Legeriomycetaceae</taxon>
        <taxon>Smittium</taxon>
    </lineage>
</organism>
<keyword evidence="3" id="KW-1133">Transmembrane helix</keyword>
<dbReference type="Proteomes" id="UP000245609">
    <property type="component" value="Unassembled WGS sequence"/>
</dbReference>
<dbReference type="SUPFAM" id="SSF53098">
    <property type="entry name" value="Ribonuclease H-like"/>
    <property type="match status" value="2"/>
</dbReference>
<sequence length="587" mass="67876">MDVTKDNFKSALSTFETHLKDARFVSIDVEMTGKPMVRKHAVFFALSIPIILPLFFSFYFQLYYFIQNLLFSFLHLGLWLDERSKGFSFDSFQTKYEKIKLAAENFQIIQVGVSLFEWIPNNSDSSDKDSENSSSERACSLDHIDSSLPFKDISSKNKRKKRKILNSSRKQKHNIDKKTNSVSSSGYYETRVYNFFIYPALKSGPFKKEKNFMLINSSVDFLTENAFDFNKWIYQGIPYLNFSDLEKLKKEKLSFITNPRLHARISDDSKDFYESTKLKIDGLANAPEQTEIFIDAENTYKMRLIHQIVDDIPCLYSVGQPGSVKIIKTNQVTKKKLIEEYITKLEKDLEKHKGFSKVIELLSECNKPIIGHNCFTDFVYLYSHFCRPLPNTLAEFKNEIHNLFPEIYDTKFIFENSLCLKSIAVSSTLEDLNKSLKQSKGFDTSILLNARSSKYTSDRFHEAGFDSFLTGKLFIKALPNLADSLNGFLNKLFMFKSFPSFVHITEADDETNRPLAIELCSSQEINLKFVQDIVSEVCSQDEYFIYTVSLNLCYVCTKIPSHDTINKIYLQLVKNGDKDWSVSQHDQ</sequence>
<reference evidence="4 5" key="1">
    <citation type="journal article" date="2018" name="MBio">
        <title>Comparative Genomics Reveals the Core Gene Toolbox for the Fungus-Insect Symbiosis.</title>
        <authorList>
            <person name="Wang Y."/>
            <person name="Stata M."/>
            <person name="Wang W."/>
            <person name="Stajich J.E."/>
            <person name="White M.M."/>
            <person name="Moncalvo J.M."/>
        </authorList>
    </citation>
    <scope>NUCLEOTIDE SEQUENCE [LARGE SCALE GENOMIC DNA]</scope>
    <source>
        <strain evidence="4 5">SC-DP-2</strain>
    </source>
</reference>
<evidence type="ECO:0000256" key="3">
    <source>
        <dbReference type="SAM" id="Phobius"/>
    </source>
</evidence>
<name>A0A2T9Z8G0_9FUNG</name>
<dbReference type="Gene3D" id="3.30.420.10">
    <property type="entry name" value="Ribonuclease H-like superfamily/Ribonuclease H"/>
    <property type="match status" value="2"/>
</dbReference>
<evidence type="ECO:0000313" key="5">
    <source>
        <dbReference type="Proteomes" id="UP000245609"/>
    </source>
</evidence>
<accession>A0A2T9Z8G0</accession>
<keyword evidence="5" id="KW-1185">Reference proteome</keyword>
<dbReference type="InterPro" id="IPR036397">
    <property type="entry name" value="RNaseH_sf"/>
</dbReference>
<feature type="transmembrane region" description="Helical" evidence="3">
    <location>
        <begin position="41"/>
        <end position="66"/>
    </location>
</feature>
<dbReference type="OrthoDB" id="1432093at2759"/>
<keyword evidence="3" id="KW-0812">Transmembrane</keyword>
<dbReference type="InterPro" id="IPR051181">
    <property type="entry name" value="CAF1_poly(A)_ribonucleases"/>
</dbReference>